<name>A0A3B1K6K2_ASTMX</name>
<dbReference type="SMART" id="SM00409">
    <property type="entry name" value="IG"/>
    <property type="match status" value="2"/>
</dbReference>
<dbReference type="InterPro" id="IPR003599">
    <property type="entry name" value="Ig_sub"/>
</dbReference>
<comment type="subcellular location">
    <subcellularLocation>
        <location evidence="1">Cytoplasm</location>
    </subcellularLocation>
</comment>
<accession>A0A3B1K6K2</accession>
<dbReference type="PROSITE" id="PS50835">
    <property type="entry name" value="IG_LIKE"/>
    <property type="match status" value="2"/>
</dbReference>
<dbReference type="PANTHER" id="PTHR47633:SF4">
    <property type="entry name" value="MYOPALLADIN ISOFORM X1"/>
    <property type="match status" value="1"/>
</dbReference>
<dbReference type="Proteomes" id="UP000018467">
    <property type="component" value="Unassembled WGS sequence"/>
</dbReference>
<reference evidence="6" key="1">
    <citation type="submission" date="2013-03" db="EMBL/GenBank/DDBJ databases">
        <authorList>
            <person name="Jeffery W."/>
            <person name="Warren W."/>
            <person name="Wilson R.K."/>
        </authorList>
    </citation>
    <scope>NUCLEOTIDE SEQUENCE</scope>
    <source>
        <strain evidence="6">female</strain>
    </source>
</reference>
<dbReference type="InterPro" id="IPR013098">
    <property type="entry name" value="Ig_I-set"/>
</dbReference>
<keyword evidence="6" id="KW-1185">Reference proteome</keyword>
<dbReference type="FunFam" id="2.60.40.10:FF:000425">
    <property type="entry name" value="Myosin light chain kinase"/>
    <property type="match status" value="2"/>
</dbReference>
<dbReference type="InterPro" id="IPR007110">
    <property type="entry name" value="Ig-like_dom"/>
</dbReference>
<feature type="domain" description="Ig-like" evidence="4">
    <location>
        <begin position="108"/>
        <end position="180"/>
    </location>
</feature>
<keyword evidence="2" id="KW-0963">Cytoplasm</keyword>
<dbReference type="Pfam" id="PF07679">
    <property type="entry name" value="I-set"/>
    <property type="match status" value="1"/>
</dbReference>
<evidence type="ECO:0000256" key="3">
    <source>
        <dbReference type="ARBA" id="ARBA00023319"/>
    </source>
</evidence>
<dbReference type="InParanoid" id="A0A3B1K6K2"/>
<dbReference type="GeneTree" id="ENSGT00940000171516"/>
<dbReference type="Gene3D" id="2.60.40.10">
    <property type="entry name" value="Immunoglobulins"/>
    <property type="match status" value="2"/>
</dbReference>
<reference evidence="5" key="4">
    <citation type="submission" date="2025-09" db="UniProtKB">
        <authorList>
            <consortium name="Ensembl"/>
        </authorList>
    </citation>
    <scope>IDENTIFICATION</scope>
</reference>
<sequence length="218" mass="24853">MKHKFTFAFEDTGEGPQVFRELENISCSEGQTAVLECQISGEPAPSAAWSRDDTCLEPETDKYTFEEHDKIYRLYIHDFTYYDAGTYRCTATNKMGQVESVADVRVFEGDTLRFNAEVFGLPSPDVKWFRNKTQLVPDNRTTIERDGDNISLEIRNLSKADQGEYICEAVNYVGEAKSVALVVVISQEARMIPAPKLLLGIYCTFKYQNVVHKIYCRL</sequence>
<dbReference type="SMART" id="SM00408">
    <property type="entry name" value="IGc2"/>
    <property type="match status" value="2"/>
</dbReference>
<evidence type="ECO:0000256" key="1">
    <source>
        <dbReference type="ARBA" id="ARBA00004496"/>
    </source>
</evidence>
<evidence type="ECO:0000256" key="2">
    <source>
        <dbReference type="ARBA" id="ARBA00022490"/>
    </source>
</evidence>
<evidence type="ECO:0000313" key="6">
    <source>
        <dbReference type="Proteomes" id="UP000018467"/>
    </source>
</evidence>
<dbReference type="Bgee" id="ENSAMXG00000036236">
    <property type="expression patterns" value="Expressed in muscle tissue and 7 other cell types or tissues"/>
</dbReference>
<protein>
    <recommendedName>
        <fullName evidence="4">Ig-like domain-containing protein</fullName>
    </recommendedName>
</protein>
<dbReference type="InterPro" id="IPR003598">
    <property type="entry name" value="Ig_sub2"/>
</dbReference>
<organism evidence="5 6">
    <name type="scientific">Astyanax mexicanus</name>
    <name type="common">Blind cave fish</name>
    <name type="synonym">Astyanax fasciatus mexicanus</name>
    <dbReference type="NCBI Taxonomy" id="7994"/>
    <lineage>
        <taxon>Eukaryota</taxon>
        <taxon>Metazoa</taxon>
        <taxon>Chordata</taxon>
        <taxon>Craniata</taxon>
        <taxon>Vertebrata</taxon>
        <taxon>Euteleostomi</taxon>
        <taxon>Actinopterygii</taxon>
        <taxon>Neopterygii</taxon>
        <taxon>Teleostei</taxon>
        <taxon>Ostariophysi</taxon>
        <taxon>Characiformes</taxon>
        <taxon>Characoidei</taxon>
        <taxon>Acestrorhamphidae</taxon>
        <taxon>Acestrorhamphinae</taxon>
        <taxon>Astyanax</taxon>
    </lineage>
</organism>
<dbReference type="InterPro" id="IPR013783">
    <property type="entry name" value="Ig-like_fold"/>
</dbReference>
<dbReference type="SUPFAM" id="SSF48726">
    <property type="entry name" value="Immunoglobulin"/>
    <property type="match status" value="2"/>
</dbReference>
<feature type="domain" description="Ig-like" evidence="4">
    <location>
        <begin position="16"/>
        <end position="105"/>
    </location>
</feature>
<reference evidence="6" key="2">
    <citation type="journal article" date="2014" name="Nat. Commun.">
        <title>The cavefish genome reveals candidate genes for eye loss.</title>
        <authorList>
            <person name="McGaugh S.E."/>
            <person name="Gross J.B."/>
            <person name="Aken B."/>
            <person name="Blin M."/>
            <person name="Borowsky R."/>
            <person name="Chalopin D."/>
            <person name="Hinaux H."/>
            <person name="Jeffery W.R."/>
            <person name="Keene A."/>
            <person name="Ma L."/>
            <person name="Minx P."/>
            <person name="Murphy D."/>
            <person name="O'Quin K.E."/>
            <person name="Retaux S."/>
            <person name="Rohner N."/>
            <person name="Searle S.M."/>
            <person name="Stahl B.A."/>
            <person name="Tabin C."/>
            <person name="Volff J.N."/>
            <person name="Yoshizawa M."/>
            <person name="Warren W.C."/>
        </authorList>
    </citation>
    <scope>NUCLEOTIDE SEQUENCE [LARGE SCALE GENOMIC DNA]</scope>
    <source>
        <strain evidence="6">female</strain>
    </source>
</reference>
<dbReference type="Ensembl" id="ENSAMXT00000035163.1">
    <property type="protein sequence ID" value="ENSAMXP00000050307.1"/>
    <property type="gene ID" value="ENSAMXG00000036236.1"/>
</dbReference>
<dbReference type="GO" id="GO:0005737">
    <property type="term" value="C:cytoplasm"/>
    <property type="evidence" value="ECO:0007669"/>
    <property type="project" value="UniProtKB-SubCell"/>
</dbReference>
<evidence type="ECO:0000313" key="5">
    <source>
        <dbReference type="Ensembl" id="ENSAMXP00000050307.1"/>
    </source>
</evidence>
<reference evidence="5" key="3">
    <citation type="submission" date="2025-08" db="UniProtKB">
        <authorList>
            <consortium name="Ensembl"/>
        </authorList>
    </citation>
    <scope>IDENTIFICATION</scope>
</reference>
<dbReference type="AlphaFoldDB" id="A0A3B1K6K2"/>
<proteinExistence type="predicted"/>
<keyword evidence="3" id="KW-0393">Immunoglobulin domain</keyword>
<dbReference type="InterPro" id="IPR036179">
    <property type="entry name" value="Ig-like_dom_sf"/>
</dbReference>
<dbReference type="PANTHER" id="PTHR47633">
    <property type="entry name" value="IMMUNOGLOBULIN"/>
    <property type="match status" value="1"/>
</dbReference>
<evidence type="ECO:0000259" key="4">
    <source>
        <dbReference type="PROSITE" id="PS50835"/>
    </source>
</evidence>